<accession>A0A9Y1BRM8</accession>
<name>A0A9Y1BRM8_9ARCH</name>
<reference evidence="1" key="1">
    <citation type="journal article" date="2022" name="Nat. Microbiol.">
        <title>Unique mobile elements and scalable gene flow at the prokaryote-eukaryote boundary revealed by circularized Asgard archaea genomes.</title>
        <authorList>
            <person name="Wu F."/>
            <person name="Speth D.R."/>
            <person name="Philosof A."/>
            <person name="Cremiere A."/>
            <person name="Narayanan A."/>
            <person name="Barco R.A."/>
            <person name="Connon S.A."/>
            <person name="Amend J.P."/>
            <person name="Antoshechkin I.A."/>
            <person name="Orphan V.J."/>
        </authorList>
    </citation>
    <scope>NUCLEOTIDE SEQUENCE</scope>
    <source>
        <strain evidence="1">PR6</strain>
    </source>
</reference>
<organism evidence="1">
    <name type="scientific">Candidatus Heimdallarchaeum endolithica</name>
    <dbReference type="NCBI Taxonomy" id="2876572"/>
    <lineage>
        <taxon>Archaea</taxon>
        <taxon>Promethearchaeati</taxon>
        <taxon>Candidatus Heimdallarchaeota</taxon>
        <taxon>Candidatus Heimdallarchaeia (ex Rinke et al. 2021) (nom. nud.)</taxon>
        <taxon>Candidatus Heimdallarchaeales</taxon>
        <taxon>Candidatus Heimdallarchaeaceae</taxon>
        <taxon>Candidatus Heimdallarchaeum</taxon>
    </lineage>
</organism>
<evidence type="ECO:0000313" key="1">
    <source>
        <dbReference type="EMBL" id="UJG43943.1"/>
    </source>
</evidence>
<protein>
    <submittedName>
        <fullName evidence="1">Uncharacterized protein</fullName>
    </submittedName>
</protein>
<gene>
    <name evidence="1" type="ORF">K9W46_01865</name>
</gene>
<dbReference type="EMBL" id="CP084167">
    <property type="protein sequence ID" value="UJG43943.1"/>
    <property type="molecule type" value="Genomic_DNA"/>
</dbReference>
<dbReference type="AlphaFoldDB" id="A0A9Y1BRM8"/>
<dbReference type="Proteomes" id="UP001200513">
    <property type="component" value="Chromosome"/>
</dbReference>
<sequence length="57" mass="6793">MRKFFFILALNENLLSQGQSNGWIRYFQKGMRNADGSPRRPKYMIDCSKVSFIRIFD</sequence>
<proteinExistence type="predicted"/>